<evidence type="ECO:0000313" key="3">
    <source>
        <dbReference type="Proteomes" id="UP000712281"/>
    </source>
</evidence>
<dbReference type="AlphaFoldDB" id="A0A8S9HQN2"/>
<gene>
    <name evidence="2" type="ORF">F2Q68_00015709</name>
    <name evidence="1" type="ORF">F2Q70_00021932</name>
</gene>
<organism evidence="2 3">
    <name type="scientific">Brassica cretica</name>
    <name type="common">Mustard</name>
    <dbReference type="NCBI Taxonomy" id="69181"/>
    <lineage>
        <taxon>Eukaryota</taxon>
        <taxon>Viridiplantae</taxon>
        <taxon>Streptophyta</taxon>
        <taxon>Embryophyta</taxon>
        <taxon>Tracheophyta</taxon>
        <taxon>Spermatophyta</taxon>
        <taxon>Magnoliopsida</taxon>
        <taxon>eudicotyledons</taxon>
        <taxon>Gunneridae</taxon>
        <taxon>Pentapetalae</taxon>
        <taxon>rosids</taxon>
        <taxon>malvids</taxon>
        <taxon>Brassicales</taxon>
        <taxon>Brassicaceae</taxon>
        <taxon>Brassiceae</taxon>
        <taxon>Brassica</taxon>
    </lineage>
</organism>
<protein>
    <submittedName>
        <fullName evidence="2">Uncharacterized protein</fullName>
    </submittedName>
</protein>
<dbReference type="Proteomes" id="UP000712281">
    <property type="component" value="Unassembled WGS sequence"/>
</dbReference>
<accession>A0A8S9HQN2</accession>
<name>A0A8S9HQN2_BRACR</name>
<dbReference type="EMBL" id="QGKW02001940">
    <property type="protein sequence ID" value="KAF2559327.1"/>
    <property type="molecule type" value="Genomic_DNA"/>
</dbReference>
<evidence type="ECO:0000313" key="1">
    <source>
        <dbReference type="EMBL" id="KAF2547469.1"/>
    </source>
</evidence>
<dbReference type="EMBL" id="QGKY02001925">
    <property type="protein sequence ID" value="KAF2547469.1"/>
    <property type="molecule type" value="Genomic_DNA"/>
</dbReference>
<sequence>MTVPHETTPPHVVPTPLMVLHESSPSQSVPGDFKAFMLSMPPRSQLHPHAHYMSALMINHSTLHVHT</sequence>
<reference evidence="2" key="1">
    <citation type="submission" date="2019-12" db="EMBL/GenBank/DDBJ databases">
        <title>Genome sequencing and annotation of Brassica cretica.</title>
        <authorList>
            <person name="Studholme D.J."/>
            <person name="Sarris P.F."/>
        </authorList>
    </citation>
    <scope>NUCLEOTIDE SEQUENCE</scope>
    <source>
        <strain evidence="2">PFS-001/15</strain>
        <strain evidence="1">PFS-102/07</strain>
        <tissue evidence="2">Leaf</tissue>
    </source>
</reference>
<proteinExistence type="predicted"/>
<evidence type="ECO:0000313" key="2">
    <source>
        <dbReference type="EMBL" id="KAF2559327.1"/>
    </source>
</evidence>
<comment type="caution">
    <text evidence="2">The sequence shown here is derived from an EMBL/GenBank/DDBJ whole genome shotgun (WGS) entry which is preliminary data.</text>
</comment>